<sequence length="88" mass="9589">MPGAIRRRKDRLRMRAALRRTKRKRKALDGISPRWGSSDDVISKALRAGASSPNSQRTETGTSAADLTRHVAPSSDEEPHGSPAKAAR</sequence>
<feature type="compositionally biased region" description="Polar residues" evidence="1">
    <location>
        <begin position="51"/>
        <end position="65"/>
    </location>
</feature>
<name>A0AAD9IKC0_PROWI</name>
<reference evidence="2" key="1">
    <citation type="submission" date="2021-01" db="EMBL/GenBank/DDBJ databases">
        <authorList>
            <person name="Eckstrom K.M.E."/>
        </authorList>
    </citation>
    <scope>NUCLEOTIDE SEQUENCE</scope>
    <source>
        <strain evidence="2">UVCC 0001</strain>
    </source>
</reference>
<gene>
    <name evidence="2" type="ORF">QBZ16_002278</name>
</gene>
<evidence type="ECO:0000256" key="1">
    <source>
        <dbReference type="SAM" id="MobiDB-lite"/>
    </source>
</evidence>
<dbReference type="Proteomes" id="UP001255856">
    <property type="component" value="Unassembled WGS sequence"/>
</dbReference>
<protein>
    <submittedName>
        <fullName evidence="2">Uncharacterized protein</fullName>
    </submittedName>
</protein>
<evidence type="ECO:0000313" key="3">
    <source>
        <dbReference type="Proteomes" id="UP001255856"/>
    </source>
</evidence>
<proteinExistence type="predicted"/>
<comment type="caution">
    <text evidence="2">The sequence shown here is derived from an EMBL/GenBank/DDBJ whole genome shotgun (WGS) entry which is preliminary data.</text>
</comment>
<organism evidence="2 3">
    <name type="scientific">Prototheca wickerhamii</name>
    <dbReference type="NCBI Taxonomy" id="3111"/>
    <lineage>
        <taxon>Eukaryota</taxon>
        <taxon>Viridiplantae</taxon>
        <taxon>Chlorophyta</taxon>
        <taxon>core chlorophytes</taxon>
        <taxon>Trebouxiophyceae</taxon>
        <taxon>Chlorellales</taxon>
        <taxon>Chlorellaceae</taxon>
        <taxon>Prototheca</taxon>
    </lineage>
</organism>
<dbReference type="EMBL" id="JASFZW010000002">
    <property type="protein sequence ID" value="KAK2079883.1"/>
    <property type="molecule type" value="Genomic_DNA"/>
</dbReference>
<evidence type="ECO:0000313" key="2">
    <source>
        <dbReference type="EMBL" id="KAK2079883.1"/>
    </source>
</evidence>
<dbReference type="AlphaFoldDB" id="A0AAD9IKC0"/>
<feature type="region of interest" description="Disordered" evidence="1">
    <location>
        <begin position="1"/>
        <end position="88"/>
    </location>
</feature>
<feature type="compositionally biased region" description="Basic residues" evidence="1">
    <location>
        <begin position="1"/>
        <end position="26"/>
    </location>
</feature>
<accession>A0AAD9IKC0</accession>
<keyword evidence="3" id="KW-1185">Reference proteome</keyword>